<dbReference type="Proteomes" id="UP000230154">
    <property type="component" value="Unassembled WGS sequence"/>
</dbReference>
<sequence>MLNQIIDLHIHSKYSRACSKHLELPTIATACETRGIDIVVTGDMTHPAWFASIKENLVEENSGLYKLANDQSKTRFILGTEVASIKKHKGQTRRVHLLLFAPTIDVAEIFNAELQRRNFNLTADGRPILGMPSKDILQMMLDIDERMVMIPAHAWTPWFGIFGSKGGYTSLEEAFDELHTNIFAIETGLSSDPLMNWRCSMLDNITMVSSSDAHSLQKLGREANVLQFESKQDITYDEIMRVLRTEDKERFLNTIEFYPEEGKYHMDGHRDCGVMMHPVETEKHKGFCPKCAKPLTIGVMNRVEEMADRTEEEAKVFGADNKVPYTSIVPLPEIIADVYSCGVATKRVVRVYELLTQTLGSEFHILLHASMEDIAAASDTSIADAIDRVRKGHVVVRPGYDGVFGTVKVFEDSITVKRNAQLNLQLD</sequence>
<proteinExistence type="predicted"/>
<accession>A0A2H0TRA7</accession>
<comment type="caution">
    <text evidence="1">The sequence shown here is derived from an EMBL/GenBank/DDBJ whole genome shotgun (WGS) entry which is preliminary data.</text>
</comment>
<evidence type="ECO:0000313" key="1">
    <source>
        <dbReference type="EMBL" id="PIR74678.1"/>
    </source>
</evidence>
<protein>
    <submittedName>
        <fullName evidence="1">DNA helicase UvrD</fullName>
    </submittedName>
</protein>
<dbReference type="PANTHER" id="PTHR40084">
    <property type="entry name" value="PHOSPHOHYDROLASE, PHP FAMILY"/>
    <property type="match status" value="1"/>
</dbReference>
<gene>
    <name evidence="1" type="ORF">COU35_01240</name>
</gene>
<dbReference type="AlphaFoldDB" id="A0A2H0TRA7"/>
<dbReference type="CDD" id="cd19067">
    <property type="entry name" value="PfuEndoQ-like"/>
    <property type="match status" value="1"/>
</dbReference>
<dbReference type="GO" id="GO:0004386">
    <property type="term" value="F:helicase activity"/>
    <property type="evidence" value="ECO:0007669"/>
    <property type="project" value="UniProtKB-KW"/>
</dbReference>
<dbReference type="SUPFAM" id="SSF89550">
    <property type="entry name" value="PHP domain-like"/>
    <property type="match status" value="1"/>
</dbReference>
<dbReference type="Gene3D" id="3.20.20.140">
    <property type="entry name" value="Metal-dependent hydrolases"/>
    <property type="match status" value="1"/>
</dbReference>
<organism evidence="1 2">
    <name type="scientific">Candidatus Magasanikbacteria bacterium CG10_big_fil_rev_8_21_14_0_10_47_10</name>
    <dbReference type="NCBI Taxonomy" id="1974652"/>
    <lineage>
        <taxon>Bacteria</taxon>
        <taxon>Candidatus Magasanikiibacteriota</taxon>
    </lineage>
</organism>
<keyword evidence="1" id="KW-0347">Helicase</keyword>
<reference evidence="2" key="1">
    <citation type="submission" date="2017-09" db="EMBL/GenBank/DDBJ databases">
        <title>Depth-based differentiation of microbial function through sediment-hosted aquifers and enrichment of novel symbionts in the deep terrestrial subsurface.</title>
        <authorList>
            <person name="Probst A.J."/>
            <person name="Ladd B."/>
            <person name="Jarett J.K."/>
            <person name="Geller-Mcgrath D.E."/>
            <person name="Sieber C.M.K."/>
            <person name="Emerson J.B."/>
            <person name="Anantharaman K."/>
            <person name="Thomas B.C."/>
            <person name="Malmstrom R."/>
            <person name="Stieglmeier M."/>
            <person name="Klingl A."/>
            <person name="Woyke T."/>
            <person name="Ryan C.M."/>
            <person name="Banfield J.F."/>
        </authorList>
    </citation>
    <scope>NUCLEOTIDE SEQUENCE [LARGE SCALE GENOMIC DNA]</scope>
</reference>
<keyword evidence="1" id="KW-0378">Hydrolase</keyword>
<dbReference type="InterPro" id="IPR016195">
    <property type="entry name" value="Pol/histidinol_Pase-like"/>
</dbReference>
<evidence type="ECO:0000313" key="2">
    <source>
        <dbReference type="Proteomes" id="UP000230154"/>
    </source>
</evidence>
<name>A0A2H0TRA7_9BACT</name>
<dbReference type="EMBL" id="PFCB01000010">
    <property type="protein sequence ID" value="PIR74678.1"/>
    <property type="molecule type" value="Genomic_DNA"/>
</dbReference>
<dbReference type="PANTHER" id="PTHR40084:SF1">
    <property type="entry name" value="PHOSPHOTRANSFERASE"/>
    <property type="match status" value="1"/>
</dbReference>
<keyword evidence="1" id="KW-0067">ATP-binding</keyword>
<keyword evidence="1" id="KW-0547">Nucleotide-binding</keyword>